<name>A0A919LQD7_KLEPN</name>
<evidence type="ECO:0000313" key="1">
    <source>
        <dbReference type="EMBL" id="GHK50684.1"/>
    </source>
</evidence>
<protein>
    <submittedName>
        <fullName evidence="1">Uncharacterized protein</fullName>
    </submittedName>
</protein>
<organism evidence="1 2">
    <name type="scientific">Klebsiella pneumoniae</name>
    <dbReference type="NCBI Taxonomy" id="573"/>
    <lineage>
        <taxon>Bacteria</taxon>
        <taxon>Pseudomonadati</taxon>
        <taxon>Pseudomonadota</taxon>
        <taxon>Gammaproteobacteria</taxon>
        <taxon>Enterobacterales</taxon>
        <taxon>Enterobacteriaceae</taxon>
        <taxon>Klebsiella/Raoultella group</taxon>
        <taxon>Klebsiella</taxon>
        <taxon>Klebsiella pneumoniae complex</taxon>
    </lineage>
</organism>
<dbReference type="AlphaFoldDB" id="A0A919LQD7"/>
<sequence>MTLTLYGQNFAERSEQLLAHVETVLADISRQQGAHRAGDGGDSAFRRLLLYAGNHPQLSGALSPGAHPVD</sequence>
<dbReference type="Proteomes" id="UP000655094">
    <property type="component" value="Unassembled WGS sequence"/>
</dbReference>
<gene>
    <name evidence="1" type="ORF">KPZU09_04200</name>
</gene>
<proteinExistence type="predicted"/>
<dbReference type="EMBL" id="BNFF01000001">
    <property type="protein sequence ID" value="GHK50684.1"/>
    <property type="molecule type" value="Genomic_DNA"/>
</dbReference>
<evidence type="ECO:0000313" key="2">
    <source>
        <dbReference type="Proteomes" id="UP000655094"/>
    </source>
</evidence>
<accession>A0A919LQD7</accession>
<reference evidence="1" key="1">
    <citation type="submission" date="2020-10" db="EMBL/GenBank/DDBJ databases">
        <title>Genome Sequence of ESBL Producing Zambian Clinical Strains.</title>
        <authorList>
            <person name="Shawa M."/>
            <person name="Furuta Y."/>
            <person name="Simbotwe M."/>
            <person name="Mulenga E."/>
            <person name="Mubanga M."/>
            <person name="Mulenga G."/>
            <person name="Kaile C."/>
            <person name="Zorigt T."/>
            <person name="Hang'ombe B."/>
            <person name="Higashi H."/>
        </authorList>
    </citation>
    <scope>NUCLEOTIDE SEQUENCE</scope>
    <source>
        <strain evidence="1">Zam_UTH_09</strain>
    </source>
</reference>
<comment type="caution">
    <text evidence="1">The sequence shown here is derived from an EMBL/GenBank/DDBJ whole genome shotgun (WGS) entry which is preliminary data.</text>
</comment>